<protein>
    <submittedName>
        <fullName evidence="6">LysR family transcriptional regulator</fullName>
    </submittedName>
</protein>
<dbReference type="PRINTS" id="PR00039">
    <property type="entry name" value="HTHLYSR"/>
</dbReference>
<gene>
    <name evidence="6" type="ORF">HAV22_07640</name>
</gene>
<keyword evidence="7" id="KW-1185">Reference proteome</keyword>
<dbReference type="InterPro" id="IPR005119">
    <property type="entry name" value="LysR_subst-bd"/>
</dbReference>
<evidence type="ECO:0000313" key="7">
    <source>
        <dbReference type="Proteomes" id="UP000716322"/>
    </source>
</evidence>
<dbReference type="InterPro" id="IPR000847">
    <property type="entry name" value="LysR_HTH_N"/>
</dbReference>
<name>A0ABX0P8B3_9BURK</name>
<feature type="domain" description="HTH lysR-type" evidence="5">
    <location>
        <begin position="6"/>
        <end position="63"/>
    </location>
</feature>
<dbReference type="PROSITE" id="PS50931">
    <property type="entry name" value="HTH_LYSR"/>
    <property type="match status" value="1"/>
</dbReference>
<organism evidence="6 7">
    <name type="scientific">Telluria antibiotica</name>
    <dbReference type="NCBI Taxonomy" id="2717319"/>
    <lineage>
        <taxon>Bacteria</taxon>
        <taxon>Pseudomonadati</taxon>
        <taxon>Pseudomonadota</taxon>
        <taxon>Betaproteobacteria</taxon>
        <taxon>Burkholderiales</taxon>
        <taxon>Oxalobacteraceae</taxon>
        <taxon>Telluria group</taxon>
        <taxon>Telluria</taxon>
    </lineage>
</organism>
<dbReference type="Gene3D" id="3.40.190.10">
    <property type="entry name" value="Periplasmic binding protein-like II"/>
    <property type="match status" value="2"/>
</dbReference>
<keyword evidence="2" id="KW-0805">Transcription regulation</keyword>
<dbReference type="EMBL" id="JAAQOM010000004">
    <property type="protein sequence ID" value="NIA53525.1"/>
    <property type="molecule type" value="Genomic_DNA"/>
</dbReference>
<evidence type="ECO:0000313" key="6">
    <source>
        <dbReference type="EMBL" id="NIA53525.1"/>
    </source>
</evidence>
<dbReference type="Pfam" id="PF03466">
    <property type="entry name" value="LysR_substrate"/>
    <property type="match status" value="1"/>
</dbReference>
<reference evidence="6 7" key="1">
    <citation type="submission" date="2020-03" db="EMBL/GenBank/DDBJ databases">
        <title>Genome sequence of strain Massilia sp. TW-1.</title>
        <authorList>
            <person name="Chaudhary D.K."/>
        </authorList>
    </citation>
    <scope>NUCLEOTIDE SEQUENCE [LARGE SCALE GENOMIC DNA]</scope>
    <source>
        <strain evidence="6 7">TW-1</strain>
    </source>
</reference>
<evidence type="ECO:0000256" key="4">
    <source>
        <dbReference type="ARBA" id="ARBA00023163"/>
    </source>
</evidence>
<dbReference type="Pfam" id="PF00126">
    <property type="entry name" value="HTH_1"/>
    <property type="match status" value="1"/>
</dbReference>
<dbReference type="PANTHER" id="PTHR30118:SF15">
    <property type="entry name" value="TRANSCRIPTIONAL REGULATORY PROTEIN"/>
    <property type="match status" value="1"/>
</dbReference>
<dbReference type="InterPro" id="IPR036390">
    <property type="entry name" value="WH_DNA-bd_sf"/>
</dbReference>
<dbReference type="SUPFAM" id="SSF53850">
    <property type="entry name" value="Periplasmic binding protein-like II"/>
    <property type="match status" value="1"/>
</dbReference>
<keyword evidence="3" id="KW-0238">DNA-binding</keyword>
<dbReference type="InterPro" id="IPR036388">
    <property type="entry name" value="WH-like_DNA-bd_sf"/>
</dbReference>
<evidence type="ECO:0000256" key="3">
    <source>
        <dbReference type="ARBA" id="ARBA00023125"/>
    </source>
</evidence>
<proteinExistence type="inferred from homology"/>
<evidence type="ECO:0000256" key="2">
    <source>
        <dbReference type="ARBA" id="ARBA00023015"/>
    </source>
</evidence>
<dbReference type="InterPro" id="IPR050389">
    <property type="entry name" value="LysR-type_TF"/>
</dbReference>
<dbReference type="Gene3D" id="1.10.10.10">
    <property type="entry name" value="Winged helix-like DNA-binding domain superfamily/Winged helix DNA-binding domain"/>
    <property type="match status" value="1"/>
</dbReference>
<dbReference type="SUPFAM" id="SSF46785">
    <property type="entry name" value="Winged helix' DNA-binding domain"/>
    <property type="match status" value="1"/>
</dbReference>
<sequence>MDIKRLDFNLLVTLDALLAERSVSRAAQRLNLSQPALSAQLARLREMLGDPLFIPSHRGMTPTPLALGLQAPLAAALAQLRDVVTSARAFDPARDRFTVHVACSDYVQSALLLDFTLALREEAPGMRIALRALDTARLEAQMEQGSVDLAVLTPEGVADALRSRPLFEERYVFIARRGHPALRRPLDVRRFCELDHVMVSPRGGSFTTPVDDVLDAQGLQRRVVVSASTFHSVLELVERSDLVALVPARMAEGRAHRLRVLAPPLEVPGFAIHLAWHNRNHRDGAQRWVRERLVAFAREVGAGFKQDYR</sequence>
<evidence type="ECO:0000256" key="1">
    <source>
        <dbReference type="ARBA" id="ARBA00009437"/>
    </source>
</evidence>
<comment type="caution">
    <text evidence="6">The sequence shown here is derived from an EMBL/GenBank/DDBJ whole genome shotgun (WGS) entry which is preliminary data.</text>
</comment>
<keyword evidence="4" id="KW-0804">Transcription</keyword>
<dbReference type="Proteomes" id="UP000716322">
    <property type="component" value="Unassembled WGS sequence"/>
</dbReference>
<dbReference type="RefSeq" id="WP_166858188.1">
    <property type="nucleotide sequence ID" value="NZ_JAAQOM010000004.1"/>
</dbReference>
<evidence type="ECO:0000259" key="5">
    <source>
        <dbReference type="PROSITE" id="PS50931"/>
    </source>
</evidence>
<accession>A0ABX0P8B3</accession>
<dbReference type="PANTHER" id="PTHR30118">
    <property type="entry name" value="HTH-TYPE TRANSCRIPTIONAL REGULATOR LEUO-RELATED"/>
    <property type="match status" value="1"/>
</dbReference>
<comment type="similarity">
    <text evidence="1">Belongs to the LysR transcriptional regulatory family.</text>
</comment>